<feature type="compositionally biased region" description="Basic residues" evidence="1">
    <location>
        <begin position="15"/>
        <end position="29"/>
    </location>
</feature>
<accession>A0A370TKA0</accession>
<dbReference type="AlphaFoldDB" id="A0A370TKA0"/>
<dbReference type="Proteomes" id="UP000254866">
    <property type="component" value="Unassembled WGS sequence"/>
</dbReference>
<gene>
    <name evidence="2" type="ORF">BP5553_06549</name>
</gene>
<dbReference type="GeneID" id="43599398"/>
<feature type="region of interest" description="Disordered" evidence="1">
    <location>
        <begin position="1"/>
        <end position="35"/>
    </location>
</feature>
<evidence type="ECO:0000313" key="3">
    <source>
        <dbReference type="Proteomes" id="UP000254866"/>
    </source>
</evidence>
<name>A0A370TKA0_9HELO</name>
<evidence type="ECO:0000256" key="1">
    <source>
        <dbReference type="SAM" id="MobiDB-lite"/>
    </source>
</evidence>
<feature type="compositionally biased region" description="Low complexity" evidence="1">
    <location>
        <begin position="1"/>
        <end position="11"/>
    </location>
</feature>
<sequence length="469" mass="53730">MAIVNANANANLKARLSKRKPNREKRKVRARVERAHPAPKCNAKPIHSLFTTIETLTKTIPQNIRTVYDILRCPGYKTWAQHARNIDDLRLALDDPSCNCQGRRTRVRKRTSRTGSETQRWNSVNSSFPTLVIEQAWKQIEDPTAKEMYDKFGGKNGYASPFPYEGVPVYRHPPGVLENEAPEAYPYHTWDPALRNVAGTSITWAIDRAADSLFCRKRQNTFWTSLSQGLLGDTKLWAEVKASANIYYQAATLPANHHPREDLYQDLHVATLRRRCTLNPPPHLQIASLQRQLLPDGPYLELCDVTPELWQIIADCFGIELIVIHNNDSSDPAKTLRKRVLTRGSHNARQIFMLLDVDGEYVPLRPMVSDRANWRYTAHMPKPGKTFEETMRRSGEIRSPCVKLDGTGLPIEPYEGIQKIGASRKKEDKGKKTMYQEPWWVPEMLVAEFWGAQVDEERVKDYLDTDAWC</sequence>
<reference evidence="2 3" key="1">
    <citation type="journal article" date="2018" name="IMA Fungus">
        <title>IMA Genome-F 9: Draft genome sequence of Annulohypoxylon stygium, Aspergillus mulundensis, Berkeleyomyces basicola (syn. Thielaviopsis basicola), Ceratocystis smalleyi, two Cercospora beticola strains, Coleophoma cylindrospora, Fusarium fracticaudum, Phialophora cf. hyalina, and Morchella septimelata.</title>
        <authorList>
            <person name="Wingfield B.D."/>
            <person name="Bills G.F."/>
            <person name="Dong Y."/>
            <person name="Huang W."/>
            <person name="Nel W.J."/>
            <person name="Swalarsk-Parry B.S."/>
            <person name="Vaghefi N."/>
            <person name="Wilken P.M."/>
            <person name="An Z."/>
            <person name="de Beer Z.W."/>
            <person name="De Vos L."/>
            <person name="Chen L."/>
            <person name="Duong T.A."/>
            <person name="Gao Y."/>
            <person name="Hammerbacher A."/>
            <person name="Kikkert J.R."/>
            <person name="Li Y."/>
            <person name="Li H."/>
            <person name="Li K."/>
            <person name="Li Q."/>
            <person name="Liu X."/>
            <person name="Ma X."/>
            <person name="Naidoo K."/>
            <person name="Pethybridge S.J."/>
            <person name="Sun J."/>
            <person name="Steenkamp E.T."/>
            <person name="van der Nest M.A."/>
            <person name="van Wyk S."/>
            <person name="Wingfield M.J."/>
            <person name="Xiong C."/>
            <person name="Yue Q."/>
            <person name="Zhang X."/>
        </authorList>
    </citation>
    <scope>NUCLEOTIDE SEQUENCE [LARGE SCALE GENOMIC DNA]</scope>
    <source>
        <strain evidence="2 3">BP 5553</strain>
    </source>
</reference>
<keyword evidence="3" id="KW-1185">Reference proteome</keyword>
<dbReference type="OrthoDB" id="3554345at2759"/>
<protein>
    <submittedName>
        <fullName evidence="2">Uncharacterized protein</fullName>
    </submittedName>
</protein>
<dbReference type="EMBL" id="NPIC01000005">
    <property type="protein sequence ID" value="RDL35937.1"/>
    <property type="molecule type" value="Genomic_DNA"/>
</dbReference>
<dbReference type="RefSeq" id="XP_031868593.1">
    <property type="nucleotide sequence ID" value="XM_032015172.1"/>
</dbReference>
<organism evidence="2 3">
    <name type="scientific">Venustampulla echinocandica</name>
    <dbReference type="NCBI Taxonomy" id="2656787"/>
    <lineage>
        <taxon>Eukaryota</taxon>
        <taxon>Fungi</taxon>
        <taxon>Dikarya</taxon>
        <taxon>Ascomycota</taxon>
        <taxon>Pezizomycotina</taxon>
        <taxon>Leotiomycetes</taxon>
        <taxon>Helotiales</taxon>
        <taxon>Pleuroascaceae</taxon>
        <taxon>Venustampulla</taxon>
    </lineage>
</organism>
<comment type="caution">
    <text evidence="2">The sequence shown here is derived from an EMBL/GenBank/DDBJ whole genome shotgun (WGS) entry which is preliminary data.</text>
</comment>
<evidence type="ECO:0000313" key="2">
    <source>
        <dbReference type="EMBL" id="RDL35937.1"/>
    </source>
</evidence>
<proteinExistence type="predicted"/>